<evidence type="ECO:0000313" key="2">
    <source>
        <dbReference type="EMBL" id="AFL72642.1"/>
    </source>
</evidence>
<dbReference type="InterPro" id="IPR011053">
    <property type="entry name" value="Single_hybrid_motif"/>
</dbReference>
<dbReference type="AlphaFoldDB" id="I3Y6M4"/>
<evidence type="ECO:0000313" key="3">
    <source>
        <dbReference type="Proteomes" id="UP000006062"/>
    </source>
</evidence>
<name>I3Y6M4_THIV6</name>
<keyword evidence="3" id="KW-1185">Reference proteome</keyword>
<accession>I3Y6M4</accession>
<dbReference type="Pfam" id="PF00364">
    <property type="entry name" value="Biotin_lipoyl"/>
    <property type="match status" value="1"/>
</dbReference>
<sequence>MYGLEDSEEKNIKLCVEVGDRIYANDVIAKEKYSYSGGKSIRSNATGIVREILIDEESKVSNGTILLRVETFSSHSTASFVQEEISKFYQKIKSFF</sequence>
<dbReference type="Proteomes" id="UP000006062">
    <property type="component" value="Chromosome"/>
</dbReference>
<dbReference type="EMBL" id="CP003154">
    <property type="protein sequence ID" value="AFL72642.1"/>
    <property type="molecule type" value="Genomic_DNA"/>
</dbReference>
<dbReference type="SUPFAM" id="SSF51230">
    <property type="entry name" value="Single hybrid motif"/>
    <property type="match status" value="1"/>
</dbReference>
<dbReference type="Gene3D" id="2.40.50.100">
    <property type="match status" value="1"/>
</dbReference>
<reference evidence="2 3" key="1">
    <citation type="submission" date="2012-06" db="EMBL/GenBank/DDBJ databases">
        <title>Complete sequence of Thiocystis violascens DSM 198.</title>
        <authorList>
            <consortium name="US DOE Joint Genome Institute"/>
            <person name="Lucas S."/>
            <person name="Han J."/>
            <person name="Lapidus A."/>
            <person name="Cheng J.-F."/>
            <person name="Goodwin L."/>
            <person name="Pitluck S."/>
            <person name="Peters L."/>
            <person name="Ovchinnikova G."/>
            <person name="Teshima H."/>
            <person name="Detter J.C."/>
            <person name="Han C."/>
            <person name="Tapia R."/>
            <person name="Land M."/>
            <person name="Hauser L."/>
            <person name="Kyrpides N."/>
            <person name="Ivanova N."/>
            <person name="Pagani I."/>
            <person name="Vogl K."/>
            <person name="Liu Z."/>
            <person name="Frigaard N.-U."/>
            <person name="Bryant D."/>
            <person name="Woyke T."/>
        </authorList>
    </citation>
    <scope>NUCLEOTIDE SEQUENCE [LARGE SCALE GENOMIC DNA]</scope>
    <source>
        <strain evidence="3">ATCC 17096 / DSM 198 / 6111</strain>
    </source>
</reference>
<feature type="domain" description="Lipoyl-binding" evidence="1">
    <location>
        <begin position="9"/>
        <end position="68"/>
    </location>
</feature>
<proteinExistence type="predicted"/>
<dbReference type="KEGG" id="tvi:Thivi_0584"/>
<organism evidence="2 3">
    <name type="scientific">Thiocystis violascens (strain ATCC 17096 / DSM 198 / 6111)</name>
    <name type="common">Chromatium violascens</name>
    <dbReference type="NCBI Taxonomy" id="765911"/>
    <lineage>
        <taxon>Bacteria</taxon>
        <taxon>Pseudomonadati</taxon>
        <taxon>Pseudomonadota</taxon>
        <taxon>Gammaproteobacteria</taxon>
        <taxon>Chromatiales</taxon>
        <taxon>Chromatiaceae</taxon>
        <taxon>Thiocystis</taxon>
    </lineage>
</organism>
<gene>
    <name evidence="2" type="ordered locus">Thivi_0584</name>
</gene>
<evidence type="ECO:0000259" key="1">
    <source>
        <dbReference type="Pfam" id="PF00364"/>
    </source>
</evidence>
<protein>
    <submittedName>
        <fullName evidence="2">Biotin-requiring enzyme</fullName>
    </submittedName>
</protein>
<dbReference type="InterPro" id="IPR000089">
    <property type="entry name" value="Biotin_lipoyl"/>
</dbReference>
<dbReference type="HOGENOM" id="CLU_2358806_0_0_6"/>